<evidence type="ECO:0000313" key="2">
    <source>
        <dbReference type="Proteomes" id="UP001589627"/>
    </source>
</evidence>
<accession>A0ABV5YP36</accession>
<dbReference type="EMBL" id="JBHLZP010000315">
    <property type="protein sequence ID" value="MFB9836814.1"/>
    <property type="molecule type" value="Genomic_DNA"/>
</dbReference>
<organism evidence="1 2">
    <name type="scientific">Actinoallomurus acaciae</name>
    <dbReference type="NCBI Taxonomy" id="502577"/>
    <lineage>
        <taxon>Bacteria</taxon>
        <taxon>Bacillati</taxon>
        <taxon>Actinomycetota</taxon>
        <taxon>Actinomycetes</taxon>
        <taxon>Streptosporangiales</taxon>
        <taxon>Thermomonosporaceae</taxon>
        <taxon>Actinoallomurus</taxon>
    </lineage>
</organism>
<protein>
    <submittedName>
        <fullName evidence="1">Uncharacterized protein</fullName>
    </submittedName>
</protein>
<dbReference type="RefSeq" id="WP_378209620.1">
    <property type="nucleotide sequence ID" value="NZ_JBHLZP010000315.1"/>
</dbReference>
<comment type="caution">
    <text evidence="1">The sequence shown here is derived from an EMBL/GenBank/DDBJ whole genome shotgun (WGS) entry which is preliminary data.</text>
</comment>
<dbReference type="Proteomes" id="UP001589627">
    <property type="component" value="Unassembled WGS sequence"/>
</dbReference>
<keyword evidence="2" id="KW-1185">Reference proteome</keyword>
<evidence type="ECO:0000313" key="1">
    <source>
        <dbReference type="EMBL" id="MFB9836814.1"/>
    </source>
</evidence>
<reference evidence="1 2" key="1">
    <citation type="submission" date="2024-09" db="EMBL/GenBank/DDBJ databases">
        <authorList>
            <person name="Sun Q."/>
            <person name="Mori K."/>
        </authorList>
    </citation>
    <scope>NUCLEOTIDE SEQUENCE [LARGE SCALE GENOMIC DNA]</scope>
    <source>
        <strain evidence="1 2">TBRC 0563</strain>
    </source>
</reference>
<name>A0ABV5YP36_9ACTN</name>
<proteinExistence type="predicted"/>
<gene>
    <name evidence="1" type="ORF">ACFFNX_32030</name>
</gene>
<sequence length="50" mass="5523">MPSQATLSRILTRNNLIIPDGRGVLLVDGRELKLISGIDDHSHFIVIAAW</sequence>